<dbReference type="InterPro" id="IPR005486">
    <property type="entry name" value="Glucokinase_regulatory_CS"/>
</dbReference>
<dbReference type="PANTHER" id="PTHR10088">
    <property type="entry name" value="GLUCOKINASE REGULATORY PROTEIN"/>
    <property type="match status" value="1"/>
</dbReference>
<dbReference type="GO" id="GO:0042593">
    <property type="term" value="P:glucose homeostasis"/>
    <property type="evidence" value="ECO:0007669"/>
    <property type="project" value="TreeGrafter"/>
</dbReference>
<dbReference type="PANTHER" id="PTHR10088:SF4">
    <property type="entry name" value="GLUCOKINASE REGULATORY PROTEIN"/>
    <property type="match status" value="1"/>
</dbReference>
<evidence type="ECO:0000313" key="5">
    <source>
        <dbReference type="Proteomes" id="UP001152803"/>
    </source>
</evidence>
<dbReference type="GO" id="GO:1901135">
    <property type="term" value="P:carbohydrate derivative metabolic process"/>
    <property type="evidence" value="ECO:0007669"/>
    <property type="project" value="InterPro"/>
</dbReference>
<keyword evidence="1" id="KW-0119">Carbohydrate metabolism</keyword>
<sequence>MLAAEALTEMDRWEMPSYEPRLPVTEKSNPRTRELDRARPEQLVRSLRDCDSEIFQHLWGGGAGYQGLYSDSIVQTIVHVAKKVEDILKNPEGSLIVLSGCGTSGRLAYLLATSFNRLLTGLKKERVLAYIIAGGDKALLTSQEAPEDDPQLGALNLEQVCTGKSRVLFIGISCGLSAPFVAGQLDFCMNHLDVFTPVLLGFNPVDMARNEPVPGWALTFRAVAERMLEMQKTHRAFIINPAVGPEPISGSSRMKAGSTTKILLETLLWSALTSTVTHRDVLKLLKNYEHIHRVTYSQSEQIAALVKQAGASLQKGGHVYYVGWGTLGVIGIIDASECVPTFGAEAGDICGFISEGYTAMGNTEGDMTSLGPEFCIGHKDFVSAILPNVRESDSVIFLFTLADDLDAVGDLALCVKQKTSNLHAVAHAFGAYSVPKEYEGMPQHLAPSEDRINRVFASILTITWPRAPEEESSFLMTLQVELATKWVLNAVSTGAHILKDIISDCSGGCAAELCHGALIRAVYSTDQPTEEMSTASLTEHAQTANTCSKVVPTALMMLRWKCSVREARARLQGHMIIRDAVESCLTA</sequence>
<dbReference type="PROSITE" id="PS51464">
    <property type="entry name" value="SIS"/>
    <property type="match status" value="2"/>
</dbReference>
<evidence type="ECO:0000256" key="2">
    <source>
        <dbReference type="SAM" id="MobiDB-lite"/>
    </source>
</evidence>
<dbReference type="InterPro" id="IPR046348">
    <property type="entry name" value="SIS_dom_sf"/>
</dbReference>
<evidence type="ECO:0000256" key="1">
    <source>
        <dbReference type="ARBA" id="ARBA00023277"/>
    </source>
</evidence>
<feature type="compositionally biased region" description="Basic and acidic residues" evidence="2">
    <location>
        <begin position="28"/>
        <end position="38"/>
    </location>
</feature>
<evidence type="ECO:0000313" key="4">
    <source>
        <dbReference type="EMBL" id="KAJ8287379.1"/>
    </source>
</evidence>
<dbReference type="EMBL" id="JAFJMO010000001">
    <property type="protein sequence ID" value="KAJ8287379.1"/>
    <property type="molecule type" value="Genomic_DNA"/>
</dbReference>
<proteinExistence type="predicted"/>
<dbReference type="InterPro" id="IPR001347">
    <property type="entry name" value="SIS_dom"/>
</dbReference>
<dbReference type="Gene3D" id="1.10.8.1080">
    <property type="match status" value="1"/>
</dbReference>
<reference evidence="4" key="1">
    <citation type="journal article" date="2023" name="Science">
        <title>Genome structures resolve the early diversification of teleost fishes.</title>
        <authorList>
            <person name="Parey E."/>
            <person name="Louis A."/>
            <person name="Montfort J."/>
            <person name="Bouchez O."/>
            <person name="Roques C."/>
            <person name="Iampietro C."/>
            <person name="Lluch J."/>
            <person name="Castinel A."/>
            <person name="Donnadieu C."/>
            <person name="Desvignes T."/>
            <person name="Floi Bucao C."/>
            <person name="Jouanno E."/>
            <person name="Wen M."/>
            <person name="Mejri S."/>
            <person name="Dirks R."/>
            <person name="Jansen H."/>
            <person name="Henkel C."/>
            <person name="Chen W.J."/>
            <person name="Zahm M."/>
            <person name="Cabau C."/>
            <person name="Klopp C."/>
            <person name="Thompson A.W."/>
            <person name="Robinson-Rechavi M."/>
            <person name="Braasch I."/>
            <person name="Lecointre G."/>
            <person name="Bobe J."/>
            <person name="Postlethwait J.H."/>
            <person name="Berthelot C."/>
            <person name="Roest Crollius H."/>
            <person name="Guiguen Y."/>
        </authorList>
    </citation>
    <scope>NUCLEOTIDE SEQUENCE</scope>
    <source>
        <strain evidence="4">Concon-B</strain>
    </source>
</reference>
<dbReference type="Pfam" id="PF22198">
    <property type="entry name" value="GKRP_SIS_2"/>
    <property type="match status" value="1"/>
</dbReference>
<dbReference type="GO" id="GO:0070095">
    <property type="term" value="F:fructose-6-phosphate binding"/>
    <property type="evidence" value="ECO:0007669"/>
    <property type="project" value="TreeGrafter"/>
</dbReference>
<dbReference type="GO" id="GO:0005829">
    <property type="term" value="C:cytosol"/>
    <property type="evidence" value="ECO:0007669"/>
    <property type="project" value="TreeGrafter"/>
</dbReference>
<feature type="region of interest" description="Disordered" evidence="2">
    <location>
        <begin position="18"/>
        <end position="38"/>
    </location>
</feature>
<dbReference type="GO" id="GO:0019899">
    <property type="term" value="F:enzyme binding"/>
    <property type="evidence" value="ECO:0007669"/>
    <property type="project" value="TreeGrafter"/>
</dbReference>
<dbReference type="GO" id="GO:0004857">
    <property type="term" value="F:enzyme inhibitor activity"/>
    <property type="evidence" value="ECO:0007669"/>
    <property type="project" value="TreeGrafter"/>
</dbReference>
<keyword evidence="5" id="KW-1185">Reference proteome</keyword>
<dbReference type="Proteomes" id="UP001152803">
    <property type="component" value="Unassembled WGS sequence"/>
</dbReference>
<accession>A0A9Q1E135</accession>
<organism evidence="4 5">
    <name type="scientific">Conger conger</name>
    <name type="common">Conger eel</name>
    <name type="synonym">Muraena conger</name>
    <dbReference type="NCBI Taxonomy" id="82655"/>
    <lineage>
        <taxon>Eukaryota</taxon>
        <taxon>Metazoa</taxon>
        <taxon>Chordata</taxon>
        <taxon>Craniata</taxon>
        <taxon>Vertebrata</taxon>
        <taxon>Euteleostomi</taxon>
        <taxon>Actinopterygii</taxon>
        <taxon>Neopterygii</taxon>
        <taxon>Teleostei</taxon>
        <taxon>Anguilliformes</taxon>
        <taxon>Congridae</taxon>
        <taxon>Conger</taxon>
    </lineage>
</organism>
<dbReference type="AlphaFoldDB" id="A0A9Q1E135"/>
<name>A0A9Q1E135_CONCO</name>
<dbReference type="Pfam" id="PF22645">
    <property type="entry name" value="GKRP_SIS_N"/>
    <property type="match status" value="1"/>
</dbReference>
<dbReference type="GO" id="GO:0030246">
    <property type="term" value="F:carbohydrate binding"/>
    <property type="evidence" value="ECO:0007669"/>
    <property type="project" value="TreeGrafter"/>
</dbReference>
<dbReference type="InterPro" id="IPR040190">
    <property type="entry name" value="MURQ/GCKR"/>
</dbReference>
<dbReference type="PROSITE" id="PS01272">
    <property type="entry name" value="GCKR"/>
    <property type="match status" value="1"/>
</dbReference>
<dbReference type="OrthoDB" id="311172at2759"/>
<feature type="domain" description="SIS" evidence="3">
    <location>
        <begin position="309"/>
        <end position="501"/>
    </location>
</feature>
<dbReference type="SUPFAM" id="SSF53697">
    <property type="entry name" value="SIS domain"/>
    <property type="match status" value="2"/>
</dbReference>
<evidence type="ECO:0000259" key="3">
    <source>
        <dbReference type="PROSITE" id="PS51464"/>
    </source>
</evidence>
<dbReference type="Gene3D" id="3.40.50.12620">
    <property type="match status" value="1"/>
</dbReference>
<dbReference type="InterPro" id="IPR054017">
    <property type="entry name" value="GKRP_SIS_2"/>
</dbReference>
<dbReference type="Pfam" id="PF20741">
    <property type="entry name" value="GKRP-like_C"/>
    <property type="match status" value="1"/>
</dbReference>
<comment type="caution">
    <text evidence="4">The sequence shown here is derived from an EMBL/GenBank/DDBJ whole genome shotgun (WGS) entry which is preliminary data.</text>
</comment>
<gene>
    <name evidence="4" type="ORF">COCON_G00000380</name>
</gene>
<dbReference type="GO" id="GO:0005654">
    <property type="term" value="C:nucleoplasm"/>
    <property type="evidence" value="ECO:0007669"/>
    <property type="project" value="TreeGrafter"/>
</dbReference>
<feature type="domain" description="SIS" evidence="3">
    <location>
        <begin position="84"/>
        <end position="281"/>
    </location>
</feature>
<protein>
    <recommendedName>
        <fullName evidence="3">SIS domain-containing protein</fullName>
    </recommendedName>
</protein>
<dbReference type="GO" id="GO:0009750">
    <property type="term" value="P:response to fructose"/>
    <property type="evidence" value="ECO:0007669"/>
    <property type="project" value="TreeGrafter"/>
</dbReference>
<dbReference type="FunFam" id="3.40.50.12620:FF:000001">
    <property type="entry name" value="Glucokinase regulatory protein"/>
    <property type="match status" value="1"/>
</dbReference>
<dbReference type="Gene3D" id="3.40.50.10490">
    <property type="entry name" value="Glucose-6-phosphate isomerase like protein, domain 1"/>
    <property type="match status" value="1"/>
</dbReference>